<dbReference type="PANTHER" id="PTHR33539">
    <property type="entry name" value="UPF0764 PROTEIN C16ORF89"/>
    <property type="match status" value="1"/>
</dbReference>
<dbReference type="GO" id="GO:0005829">
    <property type="term" value="C:cytosol"/>
    <property type="evidence" value="ECO:0007669"/>
    <property type="project" value="TreeGrafter"/>
</dbReference>
<dbReference type="GO" id="GO:0016020">
    <property type="term" value="C:membrane"/>
    <property type="evidence" value="ECO:0007669"/>
    <property type="project" value="TreeGrafter"/>
</dbReference>
<dbReference type="InParanoid" id="A0A3Q3N9M9"/>
<dbReference type="Pfam" id="PF15882">
    <property type="entry name" value="DUF4735"/>
    <property type="match status" value="1"/>
</dbReference>
<feature type="signal peptide" evidence="1">
    <location>
        <begin position="1"/>
        <end position="23"/>
    </location>
</feature>
<dbReference type="InterPro" id="IPR031751">
    <property type="entry name" value="DUF4735"/>
</dbReference>
<accession>A0A3Q3N9M9</accession>
<reference evidence="2" key="2">
    <citation type="submission" date="2025-09" db="UniProtKB">
        <authorList>
            <consortium name="Ensembl"/>
        </authorList>
    </citation>
    <scope>IDENTIFICATION</scope>
</reference>
<reference evidence="2" key="1">
    <citation type="submission" date="2025-08" db="UniProtKB">
        <authorList>
            <consortium name="Ensembl"/>
        </authorList>
    </citation>
    <scope>IDENTIFICATION</scope>
</reference>
<evidence type="ECO:0000313" key="3">
    <source>
        <dbReference type="Proteomes" id="UP000261640"/>
    </source>
</evidence>
<dbReference type="GeneTree" id="ENSGT00390000013433"/>
<protein>
    <submittedName>
        <fullName evidence="2">Chromosome 16 open reading frame 89</fullName>
    </submittedName>
</protein>
<dbReference type="Proteomes" id="UP000261640">
    <property type="component" value="Unplaced"/>
</dbReference>
<organism evidence="2 3">
    <name type="scientific">Mastacembelus armatus</name>
    <name type="common">zig-zag eel</name>
    <dbReference type="NCBI Taxonomy" id="205130"/>
    <lineage>
        <taxon>Eukaryota</taxon>
        <taxon>Metazoa</taxon>
        <taxon>Chordata</taxon>
        <taxon>Craniata</taxon>
        <taxon>Vertebrata</taxon>
        <taxon>Euteleostomi</taxon>
        <taxon>Actinopterygii</taxon>
        <taxon>Neopterygii</taxon>
        <taxon>Teleostei</taxon>
        <taxon>Neoteleostei</taxon>
        <taxon>Acanthomorphata</taxon>
        <taxon>Anabantaria</taxon>
        <taxon>Synbranchiformes</taxon>
        <taxon>Mastacembelidae</taxon>
        <taxon>Mastacembelus</taxon>
    </lineage>
</organism>
<dbReference type="Ensembl" id="ENSMAMT00000029712.2">
    <property type="protein sequence ID" value="ENSMAMP00000028964.2"/>
    <property type="gene ID" value="ENSMAMG00000019488.2"/>
</dbReference>
<evidence type="ECO:0000256" key="1">
    <source>
        <dbReference type="SAM" id="SignalP"/>
    </source>
</evidence>
<evidence type="ECO:0000313" key="2">
    <source>
        <dbReference type="Ensembl" id="ENSMAMP00000028964.2"/>
    </source>
</evidence>
<dbReference type="FunCoup" id="A0A3Q3N9M9">
    <property type="interactions" value="664"/>
</dbReference>
<proteinExistence type="predicted"/>
<feature type="chain" id="PRO_5030081743" evidence="1">
    <location>
        <begin position="24"/>
        <end position="353"/>
    </location>
</feature>
<name>A0A3Q3N9M9_9TELE</name>
<keyword evidence="3" id="KW-1185">Reference proteome</keyword>
<dbReference type="AlphaFoldDB" id="A0A3Q3N9M9"/>
<dbReference type="PANTHER" id="PTHR33539:SF1">
    <property type="entry name" value="UPF0764 PROTEIN C16ORF89"/>
    <property type="match status" value="1"/>
</dbReference>
<keyword evidence="1" id="KW-0732">Signal</keyword>
<dbReference type="STRING" id="205130.ENSMAMP00000028964"/>
<dbReference type="OrthoDB" id="5949187at2759"/>
<sequence length="353" mass="40321">MRGARLQLAAVLALFAAVFGSRAEVIDEILSSLSRGASFLERQHEHINLDGVVGFFMLQAELKEAVRTWPHTDPVSWAQRTSTVALIKRLEESLDKAVAALQQDDPKYYREFEPLLSWDFWLMPQEWSTTDHSLVYPSTITSDCYDELLSDKCLTLLLGTWKINGTPCIVTKPCRDPMTRFGCPRYSLSHQLLYFILGKMRGCTSLLKGDTRASRTNMTERNYEEIFCSNMMKSNQDIIKDGFAEQMADLFIENIMFCGLAGFSDFYNADWLQHILRLQDEETGCFGRDRNIISQIIGDELLEQLQPHRRVKRRERVLQDGCSSHTTAVAVGALGGYLNYYLTEQDITKRPLS</sequence>